<evidence type="ECO:0000259" key="2">
    <source>
        <dbReference type="Pfam" id="PF02481"/>
    </source>
</evidence>
<dbReference type="PANTHER" id="PTHR43022">
    <property type="entry name" value="PROTEIN SMF"/>
    <property type="match status" value="1"/>
</dbReference>
<dbReference type="STRING" id="1235802.C823_04922"/>
<dbReference type="eggNOG" id="COG0758">
    <property type="taxonomic scope" value="Bacteria"/>
</dbReference>
<dbReference type="Proteomes" id="UP000012589">
    <property type="component" value="Unassembled WGS sequence"/>
</dbReference>
<dbReference type="OrthoDB" id="9785707at2"/>
<protein>
    <recommendedName>
        <fullName evidence="2">Smf/DprA SLOG domain-containing protein</fullName>
    </recommendedName>
</protein>
<comment type="similarity">
    <text evidence="1">Belongs to the DprA/Smf family.</text>
</comment>
<reference evidence="3 4" key="1">
    <citation type="journal article" date="2014" name="Genome Announc.">
        <title>Draft genome sequences of the altered schaedler flora, a defined bacterial community from gnotobiotic mice.</title>
        <authorList>
            <person name="Wannemuehler M.J."/>
            <person name="Overstreet A.M."/>
            <person name="Ward D.V."/>
            <person name="Phillips G.J."/>
        </authorList>
    </citation>
    <scope>NUCLEOTIDE SEQUENCE [LARGE SCALE GENOMIC DNA]</scope>
    <source>
        <strain evidence="3 4">ASF492</strain>
    </source>
</reference>
<proteinExistence type="inferred from homology"/>
<gene>
    <name evidence="3" type="ORF">C823_04922</name>
</gene>
<comment type="caution">
    <text evidence="3">The sequence shown here is derived from an EMBL/GenBank/DDBJ whole genome shotgun (WGS) entry which is preliminary data.</text>
</comment>
<dbReference type="Gene3D" id="3.40.50.450">
    <property type="match status" value="1"/>
</dbReference>
<dbReference type="InterPro" id="IPR057666">
    <property type="entry name" value="DrpA_SLOG"/>
</dbReference>
<dbReference type="PANTHER" id="PTHR43022:SF1">
    <property type="entry name" value="PROTEIN SMF"/>
    <property type="match status" value="1"/>
</dbReference>
<dbReference type="GO" id="GO:0009294">
    <property type="term" value="P:DNA-mediated transformation"/>
    <property type="evidence" value="ECO:0007669"/>
    <property type="project" value="InterPro"/>
</dbReference>
<dbReference type="PATRIC" id="fig|1235802.3.peg.5184"/>
<organism evidence="3 4">
    <name type="scientific">Eubacterium plexicaudatum ASF492</name>
    <dbReference type="NCBI Taxonomy" id="1235802"/>
    <lineage>
        <taxon>Bacteria</taxon>
        <taxon>Bacillati</taxon>
        <taxon>Bacillota</taxon>
        <taxon>Clostridia</taxon>
        <taxon>Eubacteriales</taxon>
        <taxon>Eubacteriaceae</taxon>
        <taxon>Eubacterium</taxon>
    </lineage>
</organism>
<dbReference type="SUPFAM" id="SSF102405">
    <property type="entry name" value="MCP/YpsA-like"/>
    <property type="match status" value="1"/>
</dbReference>
<evidence type="ECO:0000313" key="4">
    <source>
        <dbReference type="Proteomes" id="UP000012589"/>
    </source>
</evidence>
<dbReference type="AlphaFoldDB" id="N2A8G5"/>
<evidence type="ECO:0000313" key="3">
    <source>
        <dbReference type="EMBL" id="EMZ20624.1"/>
    </source>
</evidence>
<dbReference type="HOGENOM" id="CLU_043668_0_0_9"/>
<feature type="domain" description="Smf/DprA SLOG" evidence="2">
    <location>
        <begin position="93"/>
        <end position="290"/>
    </location>
</feature>
<evidence type="ECO:0000256" key="1">
    <source>
        <dbReference type="ARBA" id="ARBA00006525"/>
    </source>
</evidence>
<accession>N2A8G5</accession>
<name>N2A8G5_9FIRM</name>
<dbReference type="EMBL" id="AQFT01000141">
    <property type="protein sequence ID" value="EMZ20624.1"/>
    <property type="molecule type" value="Genomic_DNA"/>
</dbReference>
<dbReference type="InterPro" id="IPR003488">
    <property type="entry name" value="DprA"/>
</dbReference>
<dbReference type="Pfam" id="PF02481">
    <property type="entry name" value="DNA_processg_A"/>
    <property type="match status" value="1"/>
</dbReference>
<keyword evidence="4" id="KW-1185">Reference proteome</keyword>
<sequence length="410" mass="45654">MKFSENAMCAILLCSYVGIGKEDAFKPLTLKEWNAFLDQAAQSGQQPGAIMDPHFLKETGCSREYMERIERLVSRGGAAAFALEELEKKGIDIVTQFDSDYPILIKRKLRRKAPPVFFYSGDISLAKKIGIGVAGSRNIDEEGVRFTQKLVEKAAAERLVIYSGGARGIDTVSERAAVELGSAAISFVADSLLTKIRKKDILDAIINKKQLLLSDVKPDVGFSAARAMNRNKYIYTSSYGTFVVASDYNSGGTWAGATEALKNEWTKVLVWQNNKYAGNEKLIEKGAVPYSFSEASLFELLTEKKETFQQIDLFSISGEAVENQGKCADIAKEHKSEEQKSRQMPERGTAEIPDLYHVIAPYVVEHIGEGMTKEEAAEVFQVAKGQMNTWLKQLCRDSFLKYVKGRYVKR</sequence>